<comment type="caution">
    <text evidence="7">The sequence shown here is derived from an EMBL/GenBank/DDBJ whole genome shotgun (WGS) entry which is preliminary data.</text>
</comment>
<evidence type="ECO:0000256" key="1">
    <source>
        <dbReference type="ARBA" id="ARBA00022552"/>
    </source>
</evidence>
<dbReference type="GO" id="GO:0003676">
    <property type="term" value="F:nucleic acid binding"/>
    <property type="evidence" value="ECO:0007669"/>
    <property type="project" value="InterPro"/>
</dbReference>
<dbReference type="GO" id="GO:0000027">
    <property type="term" value="P:ribosomal large subunit assembly"/>
    <property type="evidence" value="ECO:0007669"/>
    <property type="project" value="TreeGrafter"/>
</dbReference>
<dbReference type="EMBL" id="JARKIB010000003">
    <property type="protein sequence ID" value="KAJ7783119.1"/>
    <property type="molecule type" value="Genomic_DNA"/>
</dbReference>
<accession>A0AAD7KEN0</accession>
<protein>
    <recommendedName>
        <fullName evidence="6">Exonuclease domain-containing protein</fullName>
    </recommendedName>
</protein>
<keyword evidence="3" id="KW-0378">Hydrolase</keyword>
<evidence type="ECO:0000313" key="7">
    <source>
        <dbReference type="EMBL" id="KAJ7783119.1"/>
    </source>
</evidence>
<sequence length="185" mass="20757">MCCLNQVISLSTVSVGVGVGGTTPMLACGQSLLDVFVRPEVNVVDYESKSTGITAADLHSVDSVDFRWLQQHISNLKMNKIIVGHNLWQDLSVLGVTHPAVFTRDVGLYQPFRNAIDSRMKTLGLRRMCWELMGRRCQEGFINPTENARVSMDMYRSRSNEWEAEISSGVWACFLPPDSFSRCYS</sequence>
<proteinExistence type="predicted"/>
<dbReference type="InterPro" id="IPR013520">
    <property type="entry name" value="Ribonucl_H"/>
</dbReference>
<dbReference type="InterPro" id="IPR012337">
    <property type="entry name" value="RNaseH-like_sf"/>
</dbReference>
<dbReference type="SUPFAM" id="SSF53098">
    <property type="entry name" value="Ribonuclease H-like"/>
    <property type="match status" value="1"/>
</dbReference>
<gene>
    <name evidence="7" type="ORF">B0H16DRAFT_1671227</name>
</gene>
<reference evidence="7" key="1">
    <citation type="submission" date="2023-03" db="EMBL/GenBank/DDBJ databases">
        <title>Massive genome expansion in bonnet fungi (Mycena s.s.) driven by repeated elements and novel gene families across ecological guilds.</title>
        <authorList>
            <consortium name="Lawrence Berkeley National Laboratory"/>
            <person name="Harder C.B."/>
            <person name="Miyauchi S."/>
            <person name="Viragh M."/>
            <person name="Kuo A."/>
            <person name="Thoen E."/>
            <person name="Andreopoulos B."/>
            <person name="Lu D."/>
            <person name="Skrede I."/>
            <person name="Drula E."/>
            <person name="Henrissat B."/>
            <person name="Morin E."/>
            <person name="Kohler A."/>
            <person name="Barry K."/>
            <person name="LaButti K."/>
            <person name="Morin E."/>
            <person name="Salamov A."/>
            <person name="Lipzen A."/>
            <person name="Mereny Z."/>
            <person name="Hegedus B."/>
            <person name="Baldrian P."/>
            <person name="Stursova M."/>
            <person name="Weitz H."/>
            <person name="Taylor A."/>
            <person name="Grigoriev I.V."/>
            <person name="Nagy L.G."/>
            <person name="Martin F."/>
            <person name="Kauserud H."/>
        </authorList>
    </citation>
    <scope>NUCLEOTIDE SEQUENCE</scope>
    <source>
        <strain evidence="7">CBHHK182m</strain>
    </source>
</reference>
<dbReference type="PANTHER" id="PTHR12801:SF45">
    <property type="entry name" value="RNA EXONUCLEASE 4"/>
    <property type="match status" value="1"/>
</dbReference>
<dbReference type="AlphaFoldDB" id="A0AAD7KEN0"/>
<dbReference type="GO" id="GO:0006364">
    <property type="term" value="P:rRNA processing"/>
    <property type="evidence" value="ECO:0007669"/>
    <property type="project" value="UniProtKB-KW"/>
</dbReference>
<dbReference type="SMART" id="SM00479">
    <property type="entry name" value="EXOIII"/>
    <property type="match status" value="1"/>
</dbReference>
<dbReference type="Proteomes" id="UP001215598">
    <property type="component" value="Unassembled WGS sequence"/>
</dbReference>
<evidence type="ECO:0000313" key="8">
    <source>
        <dbReference type="Proteomes" id="UP001215598"/>
    </source>
</evidence>
<evidence type="ECO:0000256" key="3">
    <source>
        <dbReference type="ARBA" id="ARBA00022801"/>
    </source>
</evidence>
<dbReference type="PANTHER" id="PTHR12801">
    <property type="entry name" value="RNA EXONUCLEASE REXO1 / RECO3 FAMILY MEMBER-RELATED"/>
    <property type="match status" value="1"/>
</dbReference>
<dbReference type="InterPro" id="IPR036397">
    <property type="entry name" value="RNaseH_sf"/>
</dbReference>
<comment type="function">
    <text evidence="5">Exoribonuclease involved in ribosome biosynthesis. Involved in the processing of ITS1, the internal transcribed spacer localized between the 18S and 5.8S rRNAs.</text>
</comment>
<feature type="domain" description="Exonuclease" evidence="6">
    <location>
        <begin position="6"/>
        <end position="164"/>
    </location>
</feature>
<dbReference type="Gene3D" id="3.30.420.10">
    <property type="entry name" value="Ribonuclease H-like superfamily/Ribonuclease H"/>
    <property type="match status" value="1"/>
</dbReference>
<evidence type="ECO:0000256" key="5">
    <source>
        <dbReference type="ARBA" id="ARBA00025599"/>
    </source>
</evidence>
<organism evidence="7 8">
    <name type="scientific">Mycena metata</name>
    <dbReference type="NCBI Taxonomy" id="1033252"/>
    <lineage>
        <taxon>Eukaryota</taxon>
        <taxon>Fungi</taxon>
        <taxon>Dikarya</taxon>
        <taxon>Basidiomycota</taxon>
        <taxon>Agaricomycotina</taxon>
        <taxon>Agaricomycetes</taxon>
        <taxon>Agaricomycetidae</taxon>
        <taxon>Agaricales</taxon>
        <taxon>Marasmiineae</taxon>
        <taxon>Mycenaceae</taxon>
        <taxon>Mycena</taxon>
    </lineage>
</organism>
<evidence type="ECO:0000256" key="4">
    <source>
        <dbReference type="ARBA" id="ARBA00022839"/>
    </source>
</evidence>
<keyword evidence="4" id="KW-0269">Exonuclease</keyword>
<dbReference type="GO" id="GO:0004527">
    <property type="term" value="F:exonuclease activity"/>
    <property type="evidence" value="ECO:0007669"/>
    <property type="project" value="UniProtKB-KW"/>
</dbReference>
<keyword evidence="1" id="KW-0698">rRNA processing</keyword>
<evidence type="ECO:0000259" key="6">
    <source>
        <dbReference type="SMART" id="SM00479"/>
    </source>
</evidence>
<keyword evidence="2" id="KW-0540">Nuclease</keyword>
<keyword evidence="8" id="KW-1185">Reference proteome</keyword>
<name>A0AAD7KEN0_9AGAR</name>
<dbReference type="InterPro" id="IPR047021">
    <property type="entry name" value="REXO1/3/4-like"/>
</dbReference>
<evidence type="ECO:0000256" key="2">
    <source>
        <dbReference type="ARBA" id="ARBA00022722"/>
    </source>
</evidence>
<dbReference type="GO" id="GO:0005634">
    <property type="term" value="C:nucleus"/>
    <property type="evidence" value="ECO:0007669"/>
    <property type="project" value="TreeGrafter"/>
</dbReference>